<evidence type="ECO:0000259" key="1">
    <source>
        <dbReference type="SMART" id="SM00507"/>
    </source>
</evidence>
<gene>
    <name evidence="2" type="ORF">UE95_010055</name>
</gene>
<dbReference type="InterPro" id="IPR002711">
    <property type="entry name" value="HNH"/>
</dbReference>
<keyword evidence="2" id="KW-0378">Hydrolase</keyword>
<dbReference type="SMART" id="SM00507">
    <property type="entry name" value="HNHc"/>
    <property type="match status" value="1"/>
</dbReference>
<reference evidence="2 3" key="2">
    <citation type="journal article" date="2017" name="Front. Microbiol.">
        <title>Genomics Reveals a Unique Clone of Burkholderia cenocepacia Harboring an Actively Excising Novel Genomic Island.</title>
        <authorList>
            <person name="Patil P.P."/>
            <person name="Mali S."/>
            <person name="Midha S."/>
            <person name="Gautam V."/>
            <person name="Dash L."/>
            <person name="Kumar S."/>
            <person name="Shastri J."/>
            <person name="Singhal L."/>
            <person name="Patil P.B."/>
        </authorList>
    </citation>
    <scope>NUCLEOTIDE SEQUENCE [LARGE SCALE GENOMIC DNA]</scope>
    <source>
        <strain evidence="2 3">BC-19</strain>
    </source>
</reference>
<dbReference type="AlphaFoldDB" id="A0ABD4UBB5"/>
<dbReference type="Gene3D" id="1.10.30.50">
    <property type="match status" value="1"/>
</dbReference>
<accession>A0ABD4UBB5</accession>
<protein>
    <submittedName>
        <fullName evidence="2">HNH endonuclease</fullName>
    </submittedName>
</protein>
<dbReference type="RefSeq" id="WP_249212247.1">
    <property type="nucleotide sequence ID" value="NZ_CAJPCV010000001.1"/>
</dbReference>
<organism evidence="2 3">
    <name type="scientific">Burkholderia cenocepacia</name>
    <dbReference type="NCBI Taxonomy" id="95486"/>
    <lineage>
        <taxon>Bacteria</taxon>
        <taxon>Pseudomonadati</taxon>
        <taxon>Pseudomonadota</taxon>
        <taxon>Betaproteobacteria</taxon>
        <taxon>Burkholderiales</taxon>
        <taxon>Burkholderiaceae</taxon>
        <taxon>Burkholderia</taxon>
        <taxon>Burkholderia cepacia complex</taxon>
    </lineage>
</organism>
<dbReference type="InterPro" id="IPR003615">
    <property type="entry name" value="HNH_nuc"/>
</dbReference>
<sequence length="270" mass="30187">MKTAGCHDEDRIGLLSRKIEVGLPNPTFMSTPTPKSFLSDDVSANTDGRPWTRDELRSSVDEYLKMLESERAGQSYIKKAVYKKLAAQFNRTAKAFEYRMQNISYVLALMGRQWLPGLKPAKNVGSNGALIEQFINELEQRSTVPTVKFELDVRDALKKPQIVPPPGNASPEATRATVTQIRRDPSVKAWVLAQANGTCECCSRPAPFKGADGLPYLEVHHVRKLAERGPDLVSNTVAVCPNCHRELHYGESARQLVERLYARLPRLVRA</sequence>
<dbReference type="CDD" id="cd00085">
    <property type="entry name" value="HNHc"/>
    <property type="match status" value="1"/>
</dbReference>
<feature type="domain" description="HNH nuclease" evidence="1">
    <location>
        <begin position="186"/>
        <end position="245"/>
    </location>
</feature>
<name>A0ABD4UBB5_9BURK</name>
<proteinExistence type="predicted"/>
<keyword evidence="2" id="KW-0255">Endonuclease</keyword>
<keyword evidence="2" id="KW-0540">Nuclease</keyword>
<evidence type="ECO:0000313" key="3">
    <source>
        <dbReference type="Proteomes" id="UP000191686"/>
    </source>
</evidence>
<dbReference type="Proteomes" id="UP000191686">
    <property type="component" value="Unassembled WGS sequence"/>
</dbReference>
<dbReference type="GO" id="GO:0004519">
    <property type="term" value="F:endonuclease activity"/>
    <property type="evidence" value="ECO:0007669"/>
    <property type="project" value="UniProtKB-KW"/>
</dbReference>
<dbReference type="EMBL" id="JYMX02000006">
    <property type="protein sequence ID" value="MCW3711625.1"/>
    <property type="molecule type" value="Genomic_DNA"/>
</dbReference>
<dbReference type="Pfam" id="PF01844">
    <property type="entry name" value="HNH"/>
    <property type="match status" value="1"/>
</dbReference>
<evidence type="ECO:0000313" key="2">
    <source>
        <dbReference type="EMBL" id="MCW3711625.1"/>
    </source>
</evidence>
<comment type="caution">
    <text evidence="2">The sequence shown here is derived from an EMBL/GenBank/DDBJ whole genome shotgun (WGS) entry which is preliminary data.</text>
</comment>
<reference evidence="2 3" key="1">
    <citation type="journal article" date="2017" name="Front. Microbiol.">
        <title>Genomics reveals a unique clone of Burkholderia cenocepacia harbouring an actively excising novel genomic island.</title>
        <authorList>
            <person name="Patil P."/>
            <person name="Mali S."/>
            <person name="Midha S."/>
            <person name="Gautam V."/>
            <person name="Dash L."/>
            <person name="Kumar S."/>
            <person name="Shastri J."/>
            <person name="Singhal L."/>
            <person name="Patil P.B."/>
        </authorList>
    </citation>
    <scope>NUCLEOTIDE SEQUENCE [LARGE SCALE GENOMIC DNA]</scope>
    <source>
        <strain evidence="2 3">BC-19</strain>
    </source>
</reference>